<name>A0A7I4Y1Z8_HAECO</name>
<keyword evidence="10" id="KW-1185">Reference proteome</keyword>
<dbReference type="EC" id="2.7.7.6" evidence="2"/>
<dbReference type="SMART" id="SM01311">
    <property type="entry name" value="RPOL_N"/>
    <property type="match status" value="1"/>
</dbReference>
<keyword evidence="6" id="KW-0809">Transit peptide</keyword>
<comment type="similarity">
    <text evidence="1">Belongs to the phage and mitochondrial RNA polymerase family.</text>
</comment>
<dbReference type="GO" id="GO:0034245">
    <property type="term" value="C:mitochondrial DNA-directed RNA polymerase complex"/>
    <property type="evidence" value="ECO:0007669"/>
    <property type="project" value="TreeGrafter"/>
</dbReference>
<dbReference type="GO" id="GO:0006390">
    <property type="term" value="P:mitochondrial transcription"/>
    <property type="evidence" value="ECO:0007669"/>
    <property type="project" value="TreeGrafter"/>
</dbReference>
<evidence type="ECO:0000256" key="1">
    <source>
        <dbReference type="ARBA" id="ARBA00009493"/>
    </source>
</evidence>
<dbReference type="InterPro" id="IPR029262">
    <property type="entry name" value="RPOL_N"/>
</dbReference>
<sequence length="1153" mass="132533">MLARRRILRLLLLNSQKLCECRVSCAPLSTRALKVVVNDRTLLVEKPKRSGWKMGKGGDAWRTALIADLEKELKAENKRFSNLQGNRAQHAQLIRYAISEDLPSVISVIYQRVRVVSKKGKLTEEDDQFISFALTILQKSLEAFLKDKRIVNTPEMLSTFFSFANLWDHMVFFGNDMRISSALLYNTFDRWSQLRATDESSDEIDEILTRFEKRLKKLAQSISLENSRLFLSDSEREQLLSLLADLDANIGKRKLLHDDTSYDKNTTLLDHLREPIPKESYHGNSYRLDDVPKETYISKFPTQIATERAPWLYVENYTGIAKKESGMSAERLIESWDWFSKIRSTIERLLDDRPQNPLRLFVKVVPIDEIAEMVMESLKAVCSQGQNLVPIGVFEYDLVTPITRSVQAKFIQKLGIDETKMWSSVFNDYVELFDDDEVARLHTHREWWIKCCRRAGVHPSYQIPFEDLHSESRQQIAHFLTQVVIDACKFPALDKKGATKMLDAFSLRNVAIEEESRVFEGGRVSLSKMLGINSKLLALLDEHPFDSIVFPTHQLPMTVPPRPWCDGGLGGPEYTRRTLILRNLQEYRQIDINYQMRKRLKSRVQARPVFDALNQLGSTPWRINEPMLEVLSQVFEMSSDVSKAELLDTLAVPLRSDTVEVPEFVEFFGEEIRDGQIDKPKYAEYSKKKAEAIKLRNELNSLWCWMKYRIVLARHFRGQTLFFPHNMDFRGRVYPISPYLSHMGDDVNRCILKFAKGRPLGDRGFLWLKLHCINLTGKMKRDSIKDRLIAADQQLDDMVDSANHPLDGKGWWLESEEPWQTLAACMEIRDALAFPGRIEDFVSHLAVHQDGSCNGLQHYAALGRDEQGGLEVNLLKSETPNDVYSSVAMRVEQKRIEDEKGGPNMEIALRLREAMPQPVPRKVIKQTVMTTVYGVTLYGAALQIKRQLKALDIDNEETGKFAQYLTHKTFASLHDAFTCSMKLKDWFRDCAKGVSDLLQTMEWVTPLGLPVVQPYVIAKEKKGKVIHVPVSLKQVGAFPPNLVHSLDSCHMMLTSLDCSRRGVTFAAVHDCFWTHASTVDEMGELCREQFIRLHSEPIVQQCSDWFHSHYLKGPHIELMAPEDLAYFRKLFTCQVKPGDLDINQVKDSVYFFS</sequence>
<dbReference type="Pfam" id="PF14700">
    <property type="entry name" value="RPOL_N"/>
    <property type="match status" value="1"/>
</dbReference>
<dbReference type="InterPro" id="IPR002092">
    <property type="entry name" value="DNA-dir_Rpol_phage-type"/>
</dbReference>
<dbReference type="Gene3D" id="1.10.150.20">
    <property type="entry name" value="5' to 3' exonuclease, C-terminal subdomain"/>
    <property type="match status" value="1"/>
</dbReference>
<evidence type="ECO:0000259" key="9">
    <source>
        <dbReference type="SMART" id="SM01311"/>
    </source>
</evidence>
<evidence type="ECO:0000313" key="11">
    <source>
        <dbReference type="WBParaSite" id="HCON_00042050-00001"/>
    </source>
</evidence>
<keyword evidence="4" id="KW-0808">Transferase</keyword>
<comment type="catalytic activity">
    <reaction evidence="8">
        <text>RNA(n) + a ribonucleoside 5'-triphosphate = RNA(n+1) + diphosphate</text>
        <dbReference type="Rhea" id="RHEA:21248"/>
        <dbReference type="Rhea" id="RHEA-COMP:14527"/>
        <dbReference type="Rhea" id="RHEA-COMP:17342"/>
        <dbReference type="ChEBI" id="CHEBI:33019"/>
        <dbReference type="ChEBI" id="CHEBI:61557"/>
        <dbReference type="ChEBI" id="CHEBI:140395"/>
        <dbReference type="EC" id="2.7.7.6"/>
    </reaction>
</comment>
<dbReference type="GO" id="GO:0003899">
    <property type="term" value="F:DNA-directed RNA polymerase activity"/>
    <property type="evidence" value="ECO:0007669"/>
    <property type="project" value="UniProtKB-EC"/>
</dbReference>
<dbReference type="OrthoDB" id="276422at2759"/>
<dbReference type="AlphaFoldDB" id="A0A7I4Y1Z8"/>
<feature type="domain" description="DNA-directed RNA polymerase N-terminal" evidence="9">
    <location>
        <begin position="301"/>
        <end position="618"/>
    </location>
</feature>
<evidence type="ECO:0000313" key="10">
    <source>
        <dbReference type="Proteomes" id="UP000025227"/>
    </source>
</evidence>
<dbReference type="InterPro" id="IPR037159">
    <property type="entry name" value="RNA_POL_N_sf"/>
</dbReference>
<evidence type="ECO:0000256" key="5">
    <source>
        <dbReference type="ARBA" id="ARBA00022695"/>
    </source>
</evidence>
<reference evidence="11" key="1">
    <citation type="submission" date="2020-12" db="UniProtKB">
        <authorList>
            <consortium name="WormBaseParasite"/>
        </authorList>
    </citation>
    <scope>IDENTIFICATION</scope>
    <source>
        <strain evidence="11">MHco3</strain>
    </source>
</reference>
<dbReference type="SUPFAM" id="SSF56672">
    <property type="entry name" value="DNA/RNA polymerases"/>
    <property type="match status" value="1"/>
</dbReference>
<dbReference type="InterPro" id="IPR046950">
    <property type="entry name" value="DNA-dir_Rpol_C_phage-type"/>
</dbReference>
<keyword evidence="5" id="KW-0548">Nucleotidyltransferase</keyword>
<keyword evidence="7" id="KW-0804">Transcription</keyword>
<evidence type="ECO:0000256" key="8">
    <source>
        <dbReference type="ARBA" id="ARBA00048552"/>
    </source>
</evidence>
<proteinExistence type="inferred from homology"/>
<dbReference type="Pfam" id="PF00940">
    <property type="entry name" value="RNA_pol"/>
    <property type="match status" value="1"/>
</dbReference>
<dbReference type="WBParaSite" id="HCON_00042050-00001">
    <property type="protein sequence ID" value="HCON_00042050-00001"/>
    <property type="gene ID" value="HCON_00042050"/>
</dbReference>
<dbReference type="GO" id="GO:0001018">
    <property type="term" value="F:mitochondrial promoter sequence-specific DNA binding"/>
    <property type="evidence" value="ECO:0007669"/>
    <property type="project" value="TreeGrafter"/>
</dbReference>
<evidence type="ECO:0000256" key="3">
    <source>
        <dbReference type="ARBA" id="ARBA00022478"/>
    </source>
</evidence>
<evidence type="ECO:0000256" key="4">
    <source>
        <dbReference type="ARBA" id="ARBA00022679"/>
    </source>
</evidence>
<evidence type="ECO:0000256" key="7">
    <source>
        <dbReference type="ARBA" id="ARBA00023163"/>
    </source>
</evidence>
<evidence type="ECO:0000256" key="2">
    <source>
        <dbReference type="ARBA" id="ARBA00012418"/>
    </source>
</evidence>
<dbReference type="InterPro" id="IPR043502">
    <property type="entry name" value="DNA/RNA_pol_sf"/>
</dbReference>
<evidence type="ECO:0000256" key="6">
    <source>
        <dbReference type="ARBA" id="ARBA00022946"/>
    </source>
</evidence>
<protein>
    <recommendedName>
        <fullName evidence="2">DNA-directed RNA polymerase</fullName>
        <ecNumber evidence="2">2.7.7.6</ecNumber>
    </recommendedName>
</protein>
<dbReference type="PANTHER" id="PTHR10102:SF0">
    <property type="entry name" value="DNA-DIRECTED RNA POLYMERASE, MITOCHONDRIAL"/>
    <property type="match status" value="1"/>
</dbReference>
<organism evidence="10 11">
    <name type="scientific">Haemonchus contortus</name>
    <name type="common">Barber pole worm</name>
    <dbReference type="NCBI Taxonomy" id="6289"/>
    <lineage>
        <taxon>Eukaryota</taxon>
        <taxon>Metazoa</taxon>
        <taxon>Ecdysozoa</taxon>
        <taxon>Nematoda</taxon>
        <taxon>Chromadorea</taxon>
        <taxon>Rhabditida</taxon>
        <taxon>Rhabditina</taxon>
        <taxon>Rhabditomorpha</taxon>
        <taxon>Strongyloidea</taxon>
        <taxon>Trichostrongylidae</taxon>
        <taxon>Haemonchus</taxon>
    </lineage>
</organism>
<dbReference type="PROSITE" id="PS00489">
    <property type="entry name" value="RNA_POL_PHAGE_2"/>
    <property type="match status" value="1"/>
</dbReference>
<dbReference type="Gene3D" id="1.10.287.280">
    <property type="match status" value="1"/>
</dbReference>
<dbReference type="PANTHER" id="PTHR10102">
    <property type="entry name" value="DNA-DIRECTED RNA POLYMERASE, MITOCHONDRIAL"/>
    <property type="match status" value="1"/>
</dbReference>
<dbReference type="Proteomes" id="UP000025227">
    <property type="component" value="Unplaced"/>
</dbReference>
<accession>A0A7I4Y1Z8</accession>
<dbReference type="OMA" id="NSLWCWL"/>
<keyword evidence="3" id="KW-0240">DNA-directed RNA polymerase</keyword>
<dbReference type="Gene3D" id="1.10.1320.10">
    <property type="entry name" value="DNA-directed RNA polymerase, N-terminal domain"/>
    <property type="match status" value="1"/>
</dbReference>
<dbReference type="FunFam" id="1.10.287.280:FF:000001">
    <property type="entry name" value="DNA-directed RNA polymerase"/>
    <property type="match status" value="1"/>
</dbReference>